<keyword evidence="3" id="KW-1185">Reference proteome</keyword>
<reference evidence="2" key="2">
    <citation type="submission" date="2025-09" db="UniProtKB">
        <authorList>
            <consortium name="Ensembl"/>
        </authorList>
    </citation>
    <scope>IDENTIFICATION</scope>
</reference>
<dbReference type="InterPro" id="IPR035979">
    <property type="entry name" value="RBD_domain_sf"/>
</dbReference>
<dbReference type="Ensembl" id="ENSHCOT00000022033.1">
    <property type="protein sequence ID" value="ENSHCOP00000026658.1"/>
    <property type="gene ID" value="ENSHCOG00000017801.1"/>
</dbReference>
<dbReference type="SUPFAM" id="SSF54928">
    <property type="entry name" value="RNA-binding domain, RBD"/>
    <property type="match status" value="1"/>
</dbReference>
<protein>
    <submittedName>
        <fullName evidence="2">Uncharacterized LOC109519336</fullName>
    </submittedName>
</protein>
<dbReference type="PANTHER" id="PTHR15225">
    <property type="entry name" value="INTERFERON-INDUCED PROTEIN 35/NMI N-MYC/STAT INTERACTING PROTEIN"/>
    <property type="match status" value="1"/>
</dbReference>
<evidence type="ECO:0000313" key="3">
    <source>
        <dbReference type="Proteomes" id="UP000264820"/>
    </source>
</evidence>
<dbReference type="Gene3D" id="3.30.70.330">
    <property type="match status" value="1"/>
</dbReference>
<dbReference type="GO" id="GO:0003676">
    <property type="term" value="F:nucleic acid binding"/>
    <property type="evidence" value="ECO:0007669"/>
    <property type="project" value="InterPro"/>
</dbReference>
<evidence type="ECO:0000313" key="2">
    <source>
        <dbReference type="Ensembl" id="ENSHCOP00000026658.1"/>
    </source>
</evidence>
<dbReference type="GO" id="GO:0016567">
    <property type="term" value="P:protein ubiquitination"/>
    <property type="evidence" value="ECO:0007669"/>
    <property type="project" value="UniProtKB-UniPathway"/>
</dbReference>
<dbReference type="InterPro" id="IPR012677">
    <property type="entry name" value="Nucleotide-bd_a/b_plait_sf"/>
</dbReference>
<evidence type="ECO:0000259" key="1">
    <source>
        <dbReference type="Pfam" id="PF07292"/>
    </source>
</evidence>
<accession>A0A3Q2ZJR4</accession>
<reference evidence="2" key="1">
    <citation type="submission" date="2025-08" db="UniProtKB">
        <authorList>
            <consortium name="Ensembl"/>
        </authorList>
    </citation>
    <scope>IDENTIFICATION</scope>
</reference>
<feature type="domain" description="NID" evidence="1">
    <location>
        <begin position="58"/>
        <end position="128"/>
    </location>
</feature>
<dbReference type="AlphaFoldDB" id="A0A3Q2ZJR4"/>
<dbReference type="InterPro" id="IPR009909">
    <property type="entry name" value="Nmi/IFP35_dom"/>
</dbReference>
<proteinExistence type="predicted"/>
<dbReference type="Proteomes" id="UP000264820">
    <property type="component" value="Unplaced"/>
</dbReference>
<organism evidence="2 3">
    <name type="scientific">Hippocampus comes</name>
    <name type="common">Tiger tail seahorse</name>
    <dbReference type="NCBI Taxonomy" id="109280"/>
    <lineage>
        <taxon>Eukaryota</taxon>
        <taxon>Metazoa</taxon>
        <taxon>Chordata</taxon>
        <taxon>Craniata</taxon>
        <taxon>Vertebrata</taxon>
        <taxon>Euteleostomi</taxon>
        <taxon>Actinopterygii</taxon>
        <taxon>Neopterygii</taxon>
        <taxon>Teleostei</taxon>
        <taxon>Neoteleostei</taxon>
        <taxon>Acanthomorphata</taxon>
        <taxon>Syngnathiaria</taxon>
        <taxon>Syngnathiformes</taxon>
        <taxon>Syngnathoidei</taxon>
        <taxon>Syngnathidae</taxon>
        <taxon>Hippocampus</taxon>
    </lineage>
</organism>
<dbReference type="GeneTree" id="ENSGT00940000154578"/>
<dbReference type="PANTHER" id="PTHR15225:SF8">
    <property type="entry name" value="RNA-BINDING PROTEIN 43"/>
    <property type="match status" value="1"/>
</dbReference>
<sequence length="185" mass="20343">MSCEGVILMIKSIALFPLKRDSPLNRAEFTTLPPMASASPSFPIDSNSLAIVENLVLLQKKTRQVEFQSILKASTYSNVVSACVVCQQMEEASRTVRVSGLPADIAEERLIDKLTVYFLRPRNGGGEIVSVTVDGTKPDCALVQFEDSGVIQHGQHTLKVDGKEYMLTVSEHRQNLDPNKVRGKP</sequence>
<name>A0A3Q2ZJR4_HIPCM</name>
<dbReference type="Pfam" id="PF07292">
    <property type="entry name" value="NID"/>
    <property type="match status" value="1"/>
</dbReference>
<dbReference type="UniPathway" id="UPA00143"/>